<accession>A0ACC2V4A8</accession>
<dbReference type="Proteomes" id="UP001227268">
    <property type="component" value="Unassembled WGS sequence"/>
</dbReference>
<sequence length="217" mass="24224">MDLKPNNVLIEQQGRLKLTDFGFAVRLPVPSRKGLWCTGTPDYRAMELWEYTSNIDSSLETSVDIWGVGLLPRRDQISACRGLLCGEIFLIQPDVFLESETADSEAKTIFRQLVPLIKSMLDRRTSYRPTASALPDSLLPLLPEQSDAFSCAWRQQVLGQAALVNPEAPEEAEPELGSRLSPSTISIAVSSERRTAQNTPGSDLSGDWHRSHLCRYY</sequence>
<keyword evidence="2" id="KW-1185">Reference proteome</keyword>
<proteinExistence type="predicted"/>
<protein>
    <submittedName>
        <fullName evidence="1">Uncharacterized protein</fullName>
    </submittedName>
</protein>
<evidence type="ECO:0000313" key="2">
    <source>
        <dbReference type="Proteomes" id="UP001227268"/>
    </source>
</evidence>
<evidence type="ECO:0000313" key="1">
    <source>
        <dbReference type="EMBL" id="KAJ9094024.1"/>
    </source>
</evidence>
<gene>
    <name evidence="1" type="ORF">QFC21_006124</name>
</gene>
<name>A0ACC2V4A8_9TREE</name>
<reference evidence="1" key="1">
    <citation type="submission" date="2023-04" db="EMBL/GenBank/DDBJ databases">
        <title>Draft Genome sequencing of Naganishia species isolated from polar environments using Oxford Nanopore Technology.</title>
        <authorList>
            <person name="Leo P."/>
            <person name="Venkateswaran K."/>
        </authorList>
    </citation>
    <scope>NUCLEOTIDE SEQUENCE</scope>
    <source>
        <strain evidence="1">MNA-CCFEE 5423</strain>
    </source>
</reference>
<comment type="caution">
    <text evidence="1">The sequence shown here is derived from an EMBL/GenBank/DDBJ whole genome shotgun (WGS) entry which is preliminary data.</text>
</comment>
<dbReference type="EMBL" id="JASBWT010000027">
    <property type="protein sequence ID" value="KAJ9094024.1"/>
    <property type="molecule type" value="Genomic_DNA"/>
</dbReference>
<organism evidence="1 2">
    <name type="scientific">Naganishia friedmannii</name>
    <dbReference type="NCBI Taxonomy" id="89922"/>
    <lineage>
        <taxon>Eukaryota</taxon>
        <taxon>Fungi</taxon>
        <taxon>Dikarya</taxon>
        <taxon>Basidiomycota</taxon>
        <taxon>Agaricomycotina</taxon>
        <taxon>Tremellomycetes</taxon>
        <taxon>Filobasidiales</taxon>
        <taxon>Filobasidiaceae</taxon>
        <taxon>Naganishia</taxon>
    </lineage>
</organism>